<dbReference type="Pfam" id="PF00078">
    <property type="entry name" value="RVT_1"/>
    <property type="match status" value="1"/>
</dbReference>
<dbReference type="PANTHER" id="PTHR33332">
    <property type="entry name" value="REVERSE TRANSCRIPTASE DOMAIN-CONTAINING PROTEIN"/>
    <property type="match status" value="1"/>
</dbReference>
<reference evidence="1" key="1">
    <citation type="submission" date="2020-04" db="EMBL/GenBank/DDBJ databases">
        <authorList>
            <person name="Alioto T."/>
            <person name="Alioto T."/>
            <person name="Gomez Garrido J."/>
        </authorList>
    </citation>
    <scope>NUCLEOTIDE SEQUENCE</scope>
    <source>
        <strain evidence="1">A484AB</strain>
    </source>
</reference>
<keyword evidence="2" id="KW-1185">Reference proteome</keyword>
<dbReference type="InterPro" id="IPR000477">
    <property type="entry name" value="RT_dom"/>
</dbReference>
<dbReference type="InterPro" id="IPR043502">
    <property type="entry name" value="DNA/RNA_pol_sf"/>
</dbReference>
<dbReference type="EMBL" id="CACRXK020002853">
    <property type="protein sequence ID" value="CAB3996361.1"/>
    <property type="molecule type" value="Genomic_DNA"/>
</dbReference>
<dbReference type="SUPFAM" id="SSF56672">
    <property type="entry name" value="DNA/RNA polymerases"/>
    <property type="match status" value="1"/>
</dbReference>
<evidence type="ECO:0000313" key="1">
    <source>
        <dbReference type="EMBL" id="CAB3996361.1"/>
    </source>
</evidence>
<proteinExistence type="predicted"/>
<evidence type="ECO:0000313" key="2">
    <source>
        <dbReference type="Proteomes" id="UP001152795"/>
    </source>
</evidence>
<sequence length="378" mass="42799">EKSYTFVCSLNFKSDDIEFHRFCKKYYLKSTAVPSAFDCWNDIPHLCKPIPTPRKPNKLILKRVKEGESKTKETTCSSKTHLSAIPLNIINTCEENKSPQHDNIQFYTGFPHKQVFENVLEYLNPGENGEDIVNVCNQGTSRSNEKSEQDLVNTSGYQKVGRPKKLKPRNELGLPGKLVTFYDHVIHLITPSQHGFLRNRSCITQLVQVLHSVGQCLDKNLQSDIIYLDFAKAFDSVDHQILLRKLKSYGVTGCLLDWFRDYLSGRTQRVVVEGVPSSWVPVISGVPQGSILGPILFAVFINDLPEVISNGSSEAMYADDTKLFRNINSTTDGDCLQESLSNLDTWSHDNNIKFNALKCKVLSVTRKKYPVTYNYHLG</sequence>
<dbReference type="PROSITE" id="PS50878">
    <property type="entry name" value="RT_POL"/>
    <property type="match status" value="1"/>
</dbReference>
<dbReference type="OrthoDB" id="5954387at2759"/>
<dbReference type="Proteomes" id="UP001152795">
    <property type="component" value="Unassembled WGS sequence"/>
</dbReference>
<dbReference type="AlphaFoldDB" id="A0A6S7HMT0"/>
<protein>
    <submittedName>
        <fullName evidence="1">Uncharacterized protein</fullName>
    </submittedName>
</protein>
<feature type="non-terminal residue" evidence="1">
    <location>
        <position position="1"/>
    </location>
</feature>
<accession>A0A6S7HMT0</accession>
<comment type="caution">
    <text evidence="1">The sequence shown here is derived from an EMBL/GenBank/DDBJ whole genome shotgun (WGS) entry which is preliminary data.</text>
</comment>
<gene>
    <name evidence="1" type="ORF">PACLA_8A057732</name>
</gene>
<name>A0A6S7HMT0_PARCT</name>
<dbReference type="CDD" id="cd01650">
    <property type="entry name" value="RT_nLTR_like"/>
    <property type="match status" value="1"/>
</dbReference>
<organism evidence="1 2">
    <name type="scientific">Paramuricea clavata</name>
    <name type="common">Red gorgonian</name>
    <name type="synonym">Violescent sea-whip</name>
    <dbReference type="NCBI Taxonomy" id="317549"/>
    <lineage>
        <taxon>Eukaryota</taxon>
        <taxon>Metazoa</taxon>
        <taxon>Cnidaria</taxon>
        <taxon>Anthozoa</taxon>
        <taxon>Octocorallia</taxon>
        <taxon>Malacalcyonacea</taxon>
        <taxon>Plexauridae</taxon>
        <taxon>Paramuricea</taxon>
    </lineage>
</organism>